<gene>
    <name evidence="1" type="ORF">CPELLU_LOCUS3421</name>
</gene>
<keyword evidence="2" id="KW-1185">Reference proteome</keyword>
<organism evidence="1 2">
    <name type="scientific">Cetraspora pellucida</name>
    <dbReference type="NCBI Taxonomy" id="1433469"/>
    <lineage>
        <taxon>Eukaryota</taxon>
        <taxon>Fungi</taxon>
        <taxon>Fungi incertae sedis</taxon>
        <taxon>Mucoromycota</taxon>
        <taxon>Glomeromycotina</taxon>
        <taxon>Glomeromycetes</taxon>
        <taxon>Diversisporales</taxon>
        <taxon>Gigasporaceae</taxon>
        <taxon>Cetraspora</taxon>
    </lineage>
</organism>
<protein>
    <submittedName>
        <fullName evidence="1">9628_t:CDS:1</fullName>
    </submittedName>
</protein>
<reference evidence="1" key="1">
    <citation type="submission" date="2021-06" db="EMBL/GenBank/DDBJ databases">
        <authorList>
            <person name="Kallberg Y."/>
            <person name="Tangrot J."/>
            <person name="Rosling A."/>
        </authorList>
    </citation>
    <scope>NUCLEOTIDE SEQUENCE</scope>
    <source>
        <strain evidence="1">FL966</strain>
    </source>
</reference>
<dbReference type="AlphaFoldDB" id="A0A9N9A8H6"/>
<dbReference type="EMBL" id="CAJVQA010001665">
    <property type="protein sequence ID" value="CAG8521790.1"/>
    <property type="molecule type" value="Genomic_DNA"/>
</dbReference>
<evidence type="ECO:0000313" key="1">
    <source>
        <dbReference type="EMBL" id="CAG8521790.1"/>
    </source>
</evidence>
<sequence length="59" mass="6959">LVQLLTEIAYQVSLFTIKEVIEFASNIEDSNSIDYFYPYLLTKNWKLQNCIIKLIINKC</sequence>
<dbReference type="Proteomes" id="UP000789759">
    <property type="component" value="Unassembled WGS sequence"/>
</dbReference>
<proteinExistence type="predicted"/>
<accession>A0A9N9A8H6</accession>
<evidence type="ECO:0000313" key="2">
    <source>
        <dbReference type="Proteomes" id="UP000789759"/>
    </source>
</evidence>
<feature type="non-terminal residue" evidence="1">
    <location>
        <position position="1"/>
    </location>
</feature>
<name>A0A9N9A8H6_9GLOM</name>
<comment type="caution">
    <text evidence="1">The sequence shown here is derived from an EMBL/GenBank/DDBJ whole genome shotgun (WGS) entry which is preliminary data.</text>
</comment>